<gene>
    <name evidence="3" type="ORF">E3A20_00200</name>
</gene>
<dbReference type="InterPro" id="IPR039417">
    <property type="entry name" value="Peptidase_C1A_papain-like"/>
</dbReference>
<comment type="caution">
    <text evidence="3">The sequence shown here is derived from an EMBL/GenBank/DDBJ whole genome shotgun (WGS) entry which is preliminary data.</text>
</comment>
<dbReference type="PANTHER" id="PTHR12411">
    <property type="entry name" value="CYSTEINE PROTEASE FAMILY C1-RELATED"/>
    <property type="match status" value="1"/>
</dbReference>
<organism evidence="3 4">
    <name type="scientific">Planctomyces bekefii</name>
    <dbReference type="NCBI Taxonomy" id="1653850"/>
    <lineage>
        <taxon>Bacteria</taxon>
        <taxon>Pseudomonadati</taxon>
        <taxon>Planctomycetota</taxon>
        <taxon>Planctomycetia</taxon>
        <taxon>Planctomycetales</taxon>
        <taxon>Planctomycetaceae</taxon>
        <taxon>Planctomyces</taxon>
    </lineage>
</organism>
<evidence type="ECO:0000313" key="4">
    <source>
        <dbReference type="Proteomes" id="UP000321083"/>
    </source>
</evidence>
<dbReference type="Gene3D" id="3.90.70.10">
    <property type="entry name" value="Cysteine proteinases"/>
    <property type="match status" value="1"/>
</dbReference>
<dbReference type="InterPro" id="IPR013128">
    <property type="entry name" value="Peptidase_C1A"/>
</dbReference>
<dbReference type="PROSITE" id="PS00640">
    <property type="entry name" value="THIOL_PROTEASE_ASN"/>
    <property type="match status" value="1"/>
</dbReference>
<evidence type="ECO:0000313" key="3">
    <source>
        <dbReference type="EMBL" id="TWW12785.1"/>
    </source>
</evidence>
<name>A0A5C6MHX9_9PLAN</name>
<dbReference type="InterPro" id="IPR025661">
    <property type="entry name" value="Pept_asp_AS"/>
</dbReference>
<dbReference type="PRINTS" id="PR00705">
    <property type="entry name" value="PAPAIN"/>
</dbReference>
<dbReference type="GO" id="GO:0008234">
    <property type="term" value="F:cysteine-type peptidase activity"/>
    <property type="evidence" value="ECO:0007669"/>
    <property type="project" value="InterPro"/>
</dbReference>
<feature type="domain" description="Peptidase C1A papain C-terminal" evidence="2">
    <location>
        <begin position="9"/>
        <end position="224"/>
    </location>
</feature>
<accession>A0A5C6MHX9</accession>
<dbReference type="InterPro" id="IPR038765">
    <property type="entry name" value="Papain-like_cys_pep_sf"/>
</dbReference>
<dbReference type="AlphaFoldDB" id="A0A5C6MHX9"/>
<reference evidence="3 4" key="2">
    <citation type="submission" date="2019-08" db="EMBL/GenBank/DDBJ databases">
        <authorList>
            <person name="Henke P."/>
        </authorList>
    </citation>
    <scope>NUCLEOTIDE SEQUENCE [LARGE SCALE GENOMIC DNA]</scope>
    <source>
        <strain evidence="3">Phe10_nw2017</strain>
    </source>
</reference>
<dbReference type="GO" id="GO:0006508">
    <property type="term" value="P:proteolysis"/>
    <property type="evidence" value="ECO:0007669"/>
    <property type="project" value="InterPro"/>
</dbReference>
<evidence type="ECO:0000256" key="1">
    <source>
        <dbReference type="ARBA" id="ARBA00008455"/>
    </source>
</evidence>
<keyword evidence="4" id="KW-1185">Reference proteome</keyword>
<reference evidence="3 4" key="1">
    <citation type="submission" date="2019-08" db="EMBL/GenBank/DDBJ databases">
        <title>100 year-old enigma solved: identification of Planctomyces bekefii, the type genus and species of the phylum Planctomycetes.</title>
        <authorList>
            <person name="Svetlana D.N."/>
            <person name="Overmann J."/>
        </authorList>
    </citation>
    <scope>NUCLEOTIDE SEQUENCE [LARGE SCALE GENOMIC DNA]</scope>
    <source>
        <strain evidence="3">Phe10_nw2017</strain>
    </source>
</reference>
<proteinExistence type="inferred from homology"/>
<protein>
    <submittedName>
        <fullName evidence="3">Peptidase S8</fullName>
    </submittedName>
</protein>
<dbReference type="CDD" id="cd02248">
    <property type="entry name" value="Peptidase_C1A"/>
    <property type="match status" value="1"/>
</dbReference>
<dbReference type="SMART" id="SM00645">
    <property type="entry name" value="Pept_C1"/>
    <property type="match status" value="1"/>
</dbReference>
<dbReference type="SUPFAM" id="SSF54001">
    <property type="entry name" value="Cysteine proteinases"/>
    <property type="match status" value="1"/>
</dbReference>
<comment type="similarity">
    <text evidence="1">Belongs to the peptidase C1 family.</text>
</comment>
<dbReference type="Proteomes" id="UP000321083">
    <property type="component" value="Unassembled WGS sequence"/>
</dbReference>
<dbReference type="EMBL" id="SRHE01000002">
    <property type="protein sequence ID" value="TWW12785.1"/>
    <property type="molecule type" value="Genomic_DNA"/>
</dbReference>
<dbReference type="InterPro" id="IPR000668">
    <property type="entry name" value="Peptidase_C1A_C"/>
</dbReference>
<sequence length="228" mass="25182">MNVKPLANLPEKFDWREEIEGGTQPIRNQGNCGSCWAFSITAVVESLMKMKDPSSTPNLSEQTLVDCSDYDCGGGYFDAFDYVQTRGLTDRGAYPYRATNGRCRVTSEMSRQKVVSWNYIGNNGNSPTTEQIKTAILTYGPVSVDVAVAGNFSRYSSGVYNTCSPGMINHMVNIEGWNDADGGYWIMRNSWGDDWGEGGYMRIRYTNSRGGKCSHIGDTAAFAVLTDE</sequence>
<evidence type="ECO:0000259" key="2">
    <source>
        <dbReference type="SMART" id="SM00645"/>
    </source>
</evidence>
<dbReference type="Pfam" id="PF00112">
    <property type="entry name" value="Peptidase_C1"/>
    <property type="match status" value="1"/>
</dbReference>